<dbReference type="RefSeq" id="WP_020931911.1">
    <property type="nucleotide sequence ID" value="NC_021917.1"/>
</dbReference>
<sequence>MKTLEELMAPVKQLTELNRMKMEKAVEAGYAKAKEYKVLTEKRVEAARGIKDAASCNEFMMEQIGYASSSMEKMLLDSKAFLTEAISYNNDVMKLLQSTEARKSIESDLKAS</sequence>
<proteinExistence type="predicted"/>
<keyword evidence="2" id="KW-1185">Reference proteome</keyword>
<organism evidence="1 2">
    <name type="scientific">Cycloclasticus zancles 78-ME</name>
    <dbReference type="NCBI Taxonomy" id="1198232"/>
    <lineage>
        <taxon>Bacteria</taxon>
        <taxon>Pseudomonadati</taxon>
        <taxon>Pseudomonadota</taxon>
        <taxon>Gammaproteobacteria</taxon>
        <taxon>Thiotrichales</taxon>
        <taxon>Piscirickettsiaceae</taxon>
        <taxon>Cycloclasticus</taxon>
    </lineage>
</organism>
<reference evidence="1 2" key="1">
    <citation type="submission" date="2013-05" db="EMBL/GenBank/DDBJ databases">
        <title>Between feast and famine: a lifestyle of most important marine PAH-degrading bacterium Cycloclasticus sp. 7ME.</title>
        <authorList>
            <person name="Yakimov M.M."/>
            <person name="Messina E."/>
            <person name="Genovese M."/>
            <person name="Denaro R."/>
            <person name="Crisafi F."/>
            <person name="Russo D."/>
            <person name="Cappello S."/>
            <person name="Santisi S."/>
            <person name="Smedile F."/>
            <person name="Golyshina O.V."/>
            <person name="Tran H."/>
            <person name="Pieper D.H."/>
            <person name="Golyshin P.N."/>
            <person name="Giuliano L."/>
        </authorList>
    </citation>
    <scope>NUCLEOTIDE SEQUENCE [LARGE SCALE GENOMIC DNA]</scope>
    <source>
        <strain evidence="1 2">78-ME</strain>
    </source>
</reference>
<dbReference type="EMBL" id="CP005996">
    <property type="protein sequence ID" value="AGS38626.1"/>
    <property type="molecule type" value="Genomic_DNA"/>
</dbReference>
<evidence type="ECO:0000313" key="1">
    <source>
        <dbReference type="EMBL" id="AGS38626.1"/>
    </source>
</evidence>
<reference evidence="2" key="2">
    <citation type="journal article" date="2016" name="Environ. Microbiol. Rep.">
        <title>Analysis of defence systems and a conjugative IncP-1 plasmid in the marine polyaromatic hydrocarbons-degrading bacterium Cycloclasticus sp. 78-ME.</title>
        <authorList>
            <person name="Yakimov M.M."/>
            <person name="Crisafi F."/>
            <person name="Messina E."/>
            <person name="Smedile F."/>
            <person name="Lopatina A."/>
            <person name="Denaro R."/>
            <person name="Pieper D.H."/>
            <person name="Golyshin P.N."/>
            <person name="Giuliano L."/>
        </authorList>
    </citation>
    <scope>NUCLEOTIDE SEQUENCE [LARGE SCALE GENOMIC DNA]</scope>
    <source>
        <strain evidence="2">78-ME</strain>
    </source>
</reference>
<dbReference type="Proteomes" id="UP000015380">
    <property type="component" value="Chromosome"/>
</dbReference>
<protein>
    <recommendedName>
        <fullName evidence="3">Phasin domain-containing protein</fullName>
    </recommendedName>
</protein>
<accession>S5T4A3</accession>
<dbReference type="PATRIC" id="fig|1198232.3.peg.288"/>
<dbReference type="KEGG" id="cza:CYCME_0284"/>
<evidence type="ECO:0000313" key="2">
    <source>
        <dbReference type="Proteomes" id="UP000015380"/>
    </source>
</evidence>
<gene>
    <name evidence="1" type="ORF">CYCME_0284</name>
</gene>
<name>S5T4A3_9GAMM</name>
<evidence type="ECO:0008006" key="3">
    <source>
        <dbReference type="Google" id="ProtNLM"/>
    </source>
</evidence>
<dbReference type="HOGENOM" id="CLU_165997_0_0_6"/>
<dbReference type="AlphaFoldDB" id="S5T4A3"/>